<evidence type="ECO:0000256" key="6">
    <source>
        <dbReference type="ARBA" id="ARBA00022839"/>
    </source>
</evidence>
<reference evidence="10" key="1">
    <citation type="submission" date="2019-01" db="EMBL/GenBank/DDBJ databases">
        <title>Oenococcus sicerae UCMA17102.</title>
        <authorList>
            <person name="Cousin F.J."/>
            <person name="Le Guellec R."/>
            <person name="Cretenet M."/>
        </authorList>
    </citation>
    <scope>NUCLEOTIDE SEQUENCE</scope>
    <source>
        <strain evidence="10">UCMA17102</strain>
    </source>
</reference>
<evidence type="ECO:0000256" key="2">
    <source>
        <dbReference type="ARBA" id="ARBA00022695"/>
    </source>
</evidence>
<dbReference type="RefSeq" id="WP_301710834.1">
    <property type="nucleotide sequence ID" value="NZ_SDWY01000001.1"/>
</dbReference>
<evidence type="ECO:0000313" key="11">
    <source>
        <dbReference type="Proteomes" id="UP001167919"/>
    </source>
</evidence>
<keyword evidence="6" id="KW-0269">Exonuclease</keyword>
<name>A0AAJ1R872_9LACO</name>
<dbReference type="FunFam" id="3.30.420.10:FF:000045">
    <property type="entry name" value="3'-5' exonuclease DinG"/>
    <property type="match status" value="1"/>
</dbReference>
<dbReference type="GO" id="GO:0005829">
    <property type="term" value="C:cytosol"/>
    <property type="evidence" value="ECO:0007669"/>
    <property type="project" value="TreeGrafter"/>
</dbReference>
<dbReference type="PROSITE" id="PS50172">
    <property type="entry name" value="BRCT"/>
    <property type="match status" value="1"/>
</dbReference>
<dbReference type="EMBL" id="SDWY01000001">
    <property type="protein sequence ID" value="MDN6899537.1"/>
    <property type="molecule type" value="Genomic_DNA"/>
</dbReference>
<feature type="domain" description="BRCT" evidence="9">
    <location>
        <begin position="237"/>
        <end position="332"/>
    </location>
</feature>
<evidence type="ECO:0000256" key="8">
    <source>
        <dbReference type="ARBA" id="ARBA00070925"/>
    </source>
</evidence>
<dbReference type="PANTHER" id="PTHR30231:SF4">
    <property type="entry name" value="PROTEIN NEN2"/>
    <property type="match status" value="1"/>
</dbReference>
<dbReference type="InterPro" id="IPR001357">
    <property type="entry name" value="BRCT_dom"/>
</dbReference>
<keyword evidence="5" id="KW-0378">Hydrolase</keyword>
<dbReference type="SUPFAM" id="SSF53098">
    <property type="entry name" value="Ribonuclease H-like"/>
    <property type="match status" value="1"/>
</dbReference>
<dbReference type="InterPro" id="IPR013520">
    <property type="entry name" value="Ribonucl_H"/>
</dbReference>
<dbReference type="Proteomes" id="UP001167919">
    <property type="component" value="Unassembled WGS sequence"/>
</dbReference>
<dbReference type="GO" id="GO:0006260">
    <property type="term" value="P:DNA replication"/>
    <property type="evidence" value="ECO:0007669"/>
    <property type="project" value="UniProtKB-KW"/>
</dbReference>
<accession>A0AAJ1R872</accession>
<keyword evidence="7" id="KW-0239">DNA-directed DNA polymerase</keyword>
<protein>
    <recommendedName>
        <fullName evidence="8">DNA polymerase III polC-type</fullName>
    </recommendedName>
</protein>
<evidence type="ECO:0000313" key="10">
    <source>
        <dbReference type="EMBL" id="MDN6899537.1"/>
    </source>
</evidence>
<dbReference type="Gene3D" id="3.40.50.10190">
    <property type="entry name" value="BRCT domain"/>
    <property type="match status" value="1"/>
</dbReference>
<evidence type="ECO:0000256" key="5">
    <source>
        <dbReference type="ARBA" id="ARBA00022801"/>
    </source>
</evidence>
<dbReference type="InterPro" id="IPR036420">
    <property type="entry name" value="BRCT_dom_sf"/>
</dbReference>
<comment type="caution">
    <text evidence="10">The sequence shown here is derived from an EMBL/GenBank/DDBJ whole genome shotgun (WGS) entry which is preliminary data.</text>
</comment>
<dbReference type="Pfam" id="PF00929">
    <property type="entry name" value="RNase_T"/>
    <property type="match status" value="1"/>
</dbReference>
<evidence type="ECO:0000259" key="9">
    <source>
        <dbReference type="PROSITE" id="PS50172"/>
    </source>
</evidence>
<keyword evidence="1" id="KW-0808">Transferase</keyword>
<dbReference type="PANTHER" id="PTHR30231">
    <property type="entry name" value="DNA POLYMERASE III SUBUNIT EPSILON"/>
    <property type="match status" value="1"/>
</dbReference>
<dbReference type="SMART" id="SM00479">
    <property type="entry name" value="EXOIII"/>
    <property type="match status" value="1"/>
</dbReference>
<keyword evidence="3" id="KW-0235">DNA replication</keyword>
<evidence type="ECO:0000256" key="3">
    <source>
        <dbReference type="ARBA" id="ARBA00022705"/>
    </source>
</evidence>
<dbReference type="CDD" id="cd17748">
    <property type="entry name" value="BRCT_DNA_ligase_like"/>
    <property type="match status" value="1"/>
</dbReference>
<dbReference type="CDD" id="cd06127">
    <property type="entry name" value="DEDDh"/>
    <property type="match status" value="1"/>
</dbReference>
<dbReference type="InterPro" id="IPR036397">
    <property type="entry name" value="RNaseH_sf"/>
</dbReference>
<evidence type="ECO:0000256" key="7">
    <source>
        <dbReference type="ARBA" id="ARBA00022932"/>
    </source>
</evidence>
<dbReference type="Gene3D" id="3.30.420.10">
    <property type="entry name" value="Ribonuclease H-like superfamily/Ribonuclease H"/>
    <property type="match status" value="1"/>
</dbReference>
<dbReference type="AlphaFoldDB" id="A0AAJ1R872"/>
<dbReference type="SUPFAM" id="SSF52113">
    <property type="entry name" value="BRCT domain"/>
    <property type="match status" value="1"/>
</dbReference>
<keyword evidence="2" id="KW-0548">Nucleotidyltransferase</keyword>
<proteinExistence type="predicted"/>
<dbReference type="InterPro" id="IPR012337">
    <property type="entry name" value="RNaseH-like_sf"/>
</dbReference>
<gene>
    <name evidence="10" type="ORF">EVC35_00750</name>
</gene>
<evidence type="ECO:0000256" key="1">
    <source>
        <dbReference type="ARBA" id="ARBA00022679"/>
    </source>
</evidence>
<evidence type="ECO:0000256" key="4">
    <source>
        <dbReference type="ARBA" id="ARBA00022722"/>
    </source>
</evidence>
<dbReference type="GO" id="GO:0008408">
    <property type="term" value="F:3'-5' exonuclease activity"/>
    <property type="evidence" value="ECO:0007669"/>
    <property type="project" value="TreeGrafter"/>
</dbReference>
<dbReference type="GO" id="GO:0003676">
    <property type="term" value="F:nucleic acid binding"/>
    <property type="evidence" value="ECO:0007669"/>
    <property type="project" value="InterPro"/>
</dbReference>
<keyword evidence="4" id="KW-0540">Nuclease</keyword>
<organism evidence="10 11">
    <name type="scientific">Oenococcus sicerae</name>
    <dbReference type="NCBI Taxonomy" id="2203724"/>
    <lineage>
        <taxon>Bacteria</taxon>
        <taxon>Bacillati</taxon>
        <taxon>Bacillota</taxon>
        <taxon>Bacilli</taxon>
        <taxon>Lactobacillales</taxon>
        <taxon>Lactobacillaceae</taxon>
        <taxon>Oenococcus</taxon>
    </lineage>
</organism>
<dbReference type="GO" id="GO:0003887">
    <property type="term" value="F:DNA-directed DNA polymerase activity"/>
    <property type="evidence" value="ECO:0007669"/>
    <property type="project" value="UniProtKB-KW"/>
</dbReference>
<sequence length="332" mass="37834">MDIKFEITPGLFGTVSRVDSKPERLIRSNKGKSLAKFVSNYTLIDIETSDLDPRWSDIYEVAGIKVRDNEIADQFTCLIKPEGFSEVPSFITQLTGITTEMILTDGKNESDTLKNFFNFVSDDIVVGHNVNFDINFLYDKGGENFCNDFIDTLRIARHAWPDEPHNRLKDLRKRIGKPQNDNPHRAFSDSLMTKIVFDTEKNILGNNWFYKKQYHAYSRKPKTKAKDIKPSDISQINVDSPLFRQNIVFTGKLESFTRTQAWQLVANFGGNPQQGINKATNYLVIGDTSFCPILKGGLSGKQKKAQEKLQEGQDIKIITESVFLDMLNEDKD</sequence>